<dbReference type="InterPro" id="IPR011006">
    <property type="entry name" value="CheY-like_superfamily"/>
</dbReference>
<dbReference type="RefSeq" id="WP_008583908.1">
    <property type="nucleotide sequence ID" value="NZ_CP007035.1"/>
</dbReference>
<dbReference type="PROSITE" id="PS50043">
    <property type="entry name" value="HTH_LUXR_2"/>
    <property type="match status" value="1"/>
</dbReference>
<dbReference type="CDD" id="cd06170">
    <property type="entry name" value="LuxR_C_like"/>
    <property type="match status" value="1"/>
</dbReference>
<name>W0EU47_9BACT</name>
<dbReference type="InterPro" id="IPR039420">
    <property type="entry name" value="WalR-like"/>
</dbReference>
<evidence type="ECO:0000313" key="6">
    <source>
        <dbReference type="EMBL" id="AHF14340.1"/>
    </source>
</evidence>
<dbReference type="OrthoDB" id="9797341at2"/>
<dbReference type="InterPro" id="IPR016032">
    <property type="entry name" value="Sig_transdc_resp-reg_C-effctor"/>
</dbReference>
<dbReference type="HOGENOM" id="CLU_000445_90_1_10"/>
<feature type="domain" description="HTH luxR-type" evidence="4">
    <location>
        <begin position="140"/>
        <end position="205"/>
    </location>
</feature>
<dbReference type="KEGG" id="nso:NIASO_02335"/>
<dbReference type="PANTHER" id="PTHR43214:SF43">
    <property type="entry name" value="TWO-COMPONENT RESPONSE REGULATOR"/>
    <property type="match status" value="1"/>
</dbReference>
<evidence type="ECO:0000256" key="3">
    <source>
        <dbReference type="PROSITE-ProRule" id="PRU00169"/>
    </source>
</evidence>
<keyword evidence="7" id="KW-1185">Reference proteome</keyword>
<dbReference type="CDD" id="cd17535">
    <property type="entry name" value="REC_NarL-like"/>
    <property type="match status" value="1"/>
</dbReference>
<dbReference type="InterPro" id="IPR000792">
    <property type="entry name" value="Tscrpt_reg_LuxR_C"/>
</dbReference>
<dbReference type="Pfam" id="PF00196">
    <property type="entry name" value="GerE"/>
    <property type="match status" value="1"/>
</dbReference>
<evidence type="ECO:0000259" key="5">
    <source>
        <dbReference type="PROSITE" id="PS50110"/>
    </source>
</evidence>
<dbReference type="InterPro" id="IPR001789">
    <property type="entry name" value="Sig_transdc_resp-reg_receiver"/>
</dbReference>
<dbReference type="STRING" id="929713.NIASO_02335"/>
<gene>
    <name evidence="6" type="ORF">NIASO_02335</name>
</gene>
<sequence length="207" mass="22598">MTTIFIVDDHPVIVAGLRSLLEEIDEVNVAGSCGNAIDALPFLKKNPVDLVLMDINLPDISGIELCKKVKKEFPALKVIAISTFSDRGYITRMIDNGASGYLIKSASAEEIKEAIHTVMSGRLYLSLSMEQLLLHPNAAAPGMIPVLTRREKEVLGLIAAGLTNNQIADQLYISPLTVDSHRKNLLTKFGVNNTAMLIRFAVENKLV</sequence>
<evidence type="ECO:0000259" key="4">
    <source>
        <dbReference type="PROSITE" id="PS50043"/>
    </source>
</evidence>
<dbReference type="SUPFAM" id="SSF52172">
    <property type="entry name" value="CheY-like"/>
    <property type="match status" value="1"/>
</dbReference>
<dbReference type="AlphaFoldDB" id="W0EU47"/>
<keyword evidence="2" id="KW-0238">DNA-binding</keyword>
<dbReference type="GO" id="GO:0000160">
    <property type="term" value="P:phosphorelay signal transduction system"/>
    <property type="evidence" value="ECO:0007669"/>
    <property type="project" value="InterPro"/>
</dbReference>
<dbReference type="EMBL" id="CP007035">
    <property type="protein sequence ID" value="AHF14340.1"/>
    <property type="molecule type" value="Genomic_DNA"/>
</dbReference>
<organism evidence="6 7">
    <name type="scientific">Niabella soli DSM 19437</name>
    <dbReference type="NCBI Taxonomy" id="929713"/>
    <lineage>
        <taxon>Bacteria</taxon>
        <taxon>Pseudomonadati</taxon>
        <taxon>Bacteroidota</taxon>
        <taxon>Chitinophagia</taxon>
        <taxon>Chitinophagales</taxon>
        <taxon>Chitinophagaceae</taxon>
        <taxon>Niabella</taxon>
    </lineage>
</organism>
<dbReference type="PROSITE" id="PS50110">
    <property type="entry name" value="RESPONSE_REGULATORY"/>
    <property type="match status" value="1"/>
</dbReference>
<dbReference type="eggNOG" id="COG2197">
    <property type="taxonomic scope" value="Bacteria"/>
</dbReference>
<dbReference type="Proteomes" id="UP000003586">
    <property type="component" value="Chromosome"/>
</dbReference>
<dbReference type="GO" id="GO:0003677">
    <property type="term" value="F:DNA binding"/>
    <property type="evidence" value="ECO:0007669"/>
    <property type="project" value="UniProtKB-KW"/>
</dbReference>
<dbReference type="InterPro" id="IPR058245">
    <property type="entry name" value="NreC/VraR/RcsB-like_REC"/>
</dbReference>
<dbReference type="SMART" id="SM00421">
    <property type="entry name" value="HTH_LUXR"/>
    <property type="match status" value="1"/>
</dbReference>
<accession>W0EU47</accession>
<reference evidence="6 7" key="1">
    <citation type="submission" date="2013-12" db="EMBL/GenBank/DDBJ databases">
        <authorList>
            <consortium name="DOE Joint Genome Institute"/>
            <person name="Eisen J."/>
            <person name="Huntemann M."/>
            <person name="Han J."/>
            <person name="Chen A."/>
            <person name="Kyrpides N."/>
            <person name="Mavromatis K."/>
            <person name="Markowitz V."/>
            <person name="Palaniappan K."/>
            <person name="Ivanova N."/>
            <person name="Schaumberg A."/>
            <person name="Pati A."/>
            <person name="Liolios K."/>
            <person name="Nordberg H.P."/>
            <person name="Cantor M.N."/>
            <person name="Hua S.X."/>
            <person name="Woyke T."/>
        </authorList>
    </citation>
    <scope>NUCLEOTIDE SEQUENCE [LARGE SCALE GENOMIC DNA]</scope>
    <source>
        <strain evidence="7">DSM 19437</strain>
    </source>
</reference>
<dbReference type="SUPFAM" id="SSF46894">
    <property type="entry name" value="C-terminal effector domain of the bipartite response regulators"/>
    <property type="match status" value="1"/>
</dbReference>
<dbReference type="Pfam" id="PF00072">
    <property type="entry name" value="Response_reg"/>
    <property type="match status" value="1"/>
</dbReference>
<protein>
    <submittedName>
        <fullName evidence="6">LuxR family transcriptional regulator</fullName>
    </submittedName>
</protein>
<dbReference type="Gene3D" id="3.40.50.2300">
    <property type="match status" value="1"/>
</dbReference>
<dbReference type="GO" id="GO:0006355">
    <property type="term" value="P:regulation of DNA-templated transcription"/>
    <property type="evidence" value="ECO:0007669"/>
    <property type="project" value="InterPro"/>
</dbReference>
<feature type="domain" description="Response regulatory" evidence="5">
    <location>
        <begin position="3"/>
        <end position="119"/>
    </location>
</feature>
<keyword evidence="1 3" id="KW-0597">Phosphoprotein</keyword>
<dbReference type="PANTHER" id="PTHR43214">
    <property type="entry name" value="TWO-COMPONENT RESPONSE REGULATOR"/>
    <property type="match status" value="1"/>
</dbReference>
<evidence type="ECO:0000313" key="7">
    <source>
        <dbReference type="Proteomes" id="UP000003586"/>
    </source>
</evidence>
<feature type="modified residue" description="4-aspartylphosphate" evidence="3">
    <location>
        <position position="54"/>
    </location>
</feature>
<evidence type="ECO:0000256" key="1">
    <source>
        <dbReference type="ARBA" id="ARBA00022553"/>
    </source>
</evidence>
<evidence type="ECO:0000256" key="2">
    <source>
        <dbReference type="ARBA" id="ARBA00023125"/>
    </source>
</evidence>
<proteinExistence type="predicted"/>
<dbReference type="PRINTS" id="PR00038">
    <property type="entry name" value="HTHLUXR"/>
</dbReference>
<dbReference type="SMART" id="SM00448">
    <property type="entry name" value="REC"/>
    <property type="match status" value="1"/>
</dbReference>
<dbReference type="PROSITE" id="PS00622">
    <property type="entry name" value="HTH_LUXR_1"/>
    <property type="match status" value="1"/>
</dbReference>